<dbReference type="OrthoDB" id="9797092at2"/>
<accession>A0A4R1PZY3</accession>
<feature type="domain" description="Hemerythrin-like" evidence="4">
    <location>
        <begin position="12"/>
        <end position="129"/>
    </location>
</feature>
<evidence type="ECO:0000256" key="2">
    <source>
        <dbReference type="ARBA" id="ARBA00022723"/>
    </source>
</evidence>
<gene>
    <name evidence="5" type="ORF">EV210_10395</name>
</gene>
<proteinExistence type="inferred from homology"/>
<comment type="similarity">
    <text evidence="1">Belongs to the hemerythrin family.</text>
</comment>
<dbReference type="EMBL" id="SLUI01000003">
    <property type="protein sequence ID" value="TCL38623.1"/>
    <property type="molecule type" value="Genomic_DNA"/>
</dbReference>
<dbReference type="PANTHER" id="PTHR37164">
    <property type="entry name" value="BACTERIOHEMERYTHRIN"/>
    <property type="match status" value="1"/>
</dbReference>
<evidence type="ECO:0000259" key="4">
    <source>
        <dbReference type="Pfam" id="PF01814"/>
    </source>
</evidence>
<protein>
    <submittedName>
        <fullName evidence="5">Hemerythrin</fullName>
    </submittedName>
</protein>
<reference evidence="5 6" key="1">
    <citation type="submission" date="2019-03" db="EMBL/GenBank/DDBJ databases">
        <title>Genomic Encyclopedia of Type Strains, Phase IV (KMG-IV): sequencing the most valuable type-strain genomes for metagenomic binning, comparative biology and taxonomic classification.</title>
        <authorList>
            <person name="Goeker M."/>
        </authorList>
    </citation>
    <scope>NUCLEOTIDE SEQUENCE [LARGE SCALE GENOMIC DNA]</scope>
    <source>
        <strain evidence="5 6">DSM 15969</strain>
    </source>
</reference>
<dbReference type="InterPro" id="IPR012827">
    <property type="entry name" value="Hemerythrin_metal-bd"/>
</dbReference>
<dbReference type="Pfam" id="PF01814">
    <property type="entry name" value="Hemerythrin"/>
    <property type="match status" value="1"/>
</dbReference>
<dbReference type="Gene3D" id="1.20.120.50">
    <property type="entry name" value="Hemerythrin-like"/>
    <property type="match status" value="1"/>
</dbReference>
<dbReference type="InterPro" id="IPR050669">
    <property type="entry name" value="Hemerythrin"/>
</dbReference>
<dbReference type="InterPro" id="IPR012312">
    <property type="entry name" value="Hemerythrin-like"/>
</dbReference>
<organism evidence="5 6">
    <name type="scientific">Anaerospora hongkongensis</name>
    <dbReference type="NCBI Taxonomy" id="244830"/>
    <lineage>
        <taxon>Bacteria</taxon>
        <taxon>Bacillati</taxon>
        <taxon>Bacillota</taxon>
        <taxon>Negativicutes</taxon>
        <taxon>Selenomonadales</taxon>
        <taxon>Sporomusaceae</taxon>
        <taxon>Anaerospora</taxon>
    </lineage>
</organism>
<evidence type="ECO:0000256" key="1">
    <source>
        <dbReference type="ARBA" id="ARBA00010587"/>
    </source>
</evidence>
<dbReference type="RefSeq" id="WP_132076675.1">
    <property type="nucleotide sequence ID" value="NZ_SLUI01000003.1"/>
</dbReference>
<keyword evidence="6" id="KW-1185">Reference proteome</keyword>
<evidence type="ECO:0000313" key="6">
    <source>
        <dbReference type="Proteomes" id="UP000295063"/>
    </source>
</evidence>
<dbReference type="AlphaFoldDB" id="A0A4R1PZY3"/>
<keyword evidence="2" id="KW-0479">Metal-binding</keyword>
<dbReference type="NCBIfam" id="NF033749">
    <property type="entry name" value="bact_hemeryth"/>
    <property type="match status" value="1"/>
</dbReference>
<name>A0A4R1PZY3_9FIRM</name>
<dbReference type="InterPro" id="IPR035938">
    <property type="entry name" value="Hemerythrin-like_sf"/>
</dbReference>
<dbReference type="Proteomes" id="UP000295063">
    <property type="component" value="Unassembled WGS sequence"/>
</dbReference>
<dbReference type="GO" id="GO:0046872">
    <property type="term" value="F:metal ion binding"/>
    <property type="evidence" value="ECO:0007669"/>
    <property type="project" value="UniProtKB-KW"/>
</dbReference>
<dbReference type="SUPFAM" id="SSF47188">
    <property type="entry name" value="Hemerythrin-like"/>
    <property type="match status" value="1"/>
</dbReference>
<keyword evidence="3" id="KW-0408">Iron</keyword>
<dbReference type="PANTHER" id="PTHR37164:SF1">
    <property type="entry name" value="BACTERIOHEMERYTHRIN"/>
    <property type="match status" value="1"/>
</dbReference>
<comment type="caution">
    <text evidence="5">The sequence shown here is derived from an EMBL/GenBank/DDBJ whole genome shotgun (WGS) entry which is preliminary data.</text>
</comment>
<sequence length="139" mass="16594">MFVWKNDYSCNIAEIDAQHKRLFQLAGDLYAIATSKDDVDYYDDICRIFKELSDYTVYHFSYEEQLMEQHGYDQNDCRAHKWEHAAFVAKIQKIQESDLDMNQRKVLMEVIMFAVDWIEKHILATDKKYSEFFNAKGII</sequence>
<dbReference type="CDD" id="cd12107">
    <property type="entry name" value="Hemerythrin"/>
    <property type="match status" value="1"/>
</dbReference>
<evidence type="ECO:0000256" key="3">
    <source>
        <dbReference type="ARBA" id="ARBA00023004"/>
    </source>
</evidence>
<dbReference type="NCBIfam" id="TIGR02481">
    <property type="entry name" value="hemeryth_dom"/>
    <property type="match status" value="1"/>
</dbReference>
<evidence type="ECO:0000313" key="5">
    <source>
        <dbReference type="EMBL" id="TCL38623.1"/>
    </source>
</evidence>